<proteinExistence type="predicted"/>
<gene>
    <name evidence="2" type="ORF">DCAR_028469</name>
</gene>
<evidence type="ECO:0000313" key="2">
    <source>
        <dbReference type="EMBL" id="KZM84109.1"/>
    </source>
</evidence>
<comment type="caution">
    <text evidence="2">The sequence shown here is derived from an EMBL/GenBank/DDBJ whole genome shotgun (WGS) entry which is preliminary data.</text>
</comment>
<dbReference type="Gramene" id="KZM84109">
    <property type="protein sequence ID" value="KZM84109"/>
    <property type="gene ID" value="DCAR_028469"/>
</dbReference>
<feature type="chain" id="PRO_5008044720" evidence="1">
    <location>
        <begin position="18"/>
        <end position="73"/>
    </location>
</feature>
<sequence length="73" mass="8276">MMILGALWFILSETSSAVLDLTTPPEHIGHSWKEAINFKCLYQQANKILKAKQKKLTTGLLKIKNYSTPSRDN</sequence>
<dbReference type="AlphaFoldDB" id="A0A175YKK4"/>
<keyword evidence="1" id="KW-0732">Signal</keyword>
<evidence type="ECO:0000256" key="1">
    <source>
        <dbReference type="SAM" id="SignalP"/>
    </source>
</evidence>
<reference evidence="2" key="1">
    <citation type="journal article" date="2016" name="Nat. Genet.">
        <title>A high-quality carrot genome assembly provides new insights into carotenoid accumulation and asterid genome evolution.</title>
        <authorList>
            <person name="Iorizzo M."/>
            <person name="Ellison S."/>
            <person name="Senalik D."/>
            <person name="Zeng P."/>
            <person name="Satapoomin P."/>
            <person name="Huang J."/>
            <person name="Bowman M."/>
            <person name="Iovene M."/>
            <person name="Sanseverino W."/>
            <person name="Cavagnaro P."/>
            <person name="Yildiz M."/>
            <person name="Macko-Podgorni A."/>
            <person name="Moranska E."/>
            <person name="Grzebelus E."/>
            <person name="Grzebelus D."/>
            <person name="Ashrafi H."/>
            <person name="Zheng Z."/>
            <person name="Cheng S."/>
            <person name="Spooner D."/>
            <person name="Van Deynze A."/>
            <person name="Simon P."/>
        </authorList>
    </citation>
    <scope>NUCLEOTIDE SEQUENCE [LARGE SCALE GENOMIC DNA]</scope>
    <source>
        <tissue evidence="2">Leaf</tissue>
    </source>
</reference>
<organism evidence="2">
    <name type="scientific">Daucus carota subsp. sativus</name>
    <name type="common">Carrot</name>
    <dbReference type="NCBI Taxonomy" id="79200"/>
    <lineage>
        <taxon>Eukaryota</taxon>
        <taxon>Viridiplantae</taxon>
        <taxon>Streptophyta</taxon>
        <taxon>Embryophyta</taxon>
        <taxon>Tracheophyta</taxon>
        <taxon>Spermatophyta</taxon>
        <taxon>Magnoliopsida</taxon>
        <taxon>eudicotyledons</taxon>
        <taxon>Gunneridae</taxon>
        <taxon>Pentapetalae</taxon>
        <taxon>asterids</taxon>
        <taxon>campanulids</taxon>
        <taxon>Apiales</taxon>
        <taxon>Apiaceae</taxon>
        <taxon>Apioideae</taxon>
        <taxon>Scandiceae</taxon>
        <taxon>Daucinae</taxon>
        <taxon>Daucus</taxon>
        <taxon>Daucus sect. Daucus</taxon>
    </lineage>
</organism>
<feature type="signal peptide" evidence="1">
    <location>
        <begin position="1"/>
        <end position="17"/>
    </location>
</feature>
<dbReference type="EMBL" id="LNRQ01000008">
    <property type="protein sequence ID" value="KZM84109.1"/>
    <property type="molecule type" value="Genomic_DNA"/>
</dbReference>
<name>A0A175YKK4_DAUCS</name>
<accession>A0A175YKK4</accession>
<protein>
    <submittedName>
        <fullName evidence="2">Uncharacterized protein</fullName>
    </submittedName>
</protein>